<organism evidence="2 3">
    <name type="scientific">Entomomonas asaccharolytica</name>
    <dbReference type="NCBI Taxonomy" id="2785331"/>
    <lineage>
        <taxon>Bacteria</taxon>
        <taxon>Pseudomonadati</taxon>
        <taxon>Pseudomonadota</taxon>
        <taxon>Gammaproteobacteria</taxon>
        <taxon>Pseudomonadales</taxon>
        <taxon>Pseudomonadaceae</taxon>
        <taxon>Entomomonas</taxon>
    </lineage>
</organism>
<protein>
    <submittedName>
        <fullName evidence="2">YheU family protein</fullName>
    </submittedName>
</protein>
<comment type="similarity">
    <text evidence="1">Belongs to the UPF0270 family.</text>
</comment>
<dbReference type="EMBL" id="CP067393">
    <property type="protein sequence ID" value="QQP85387.1"/>
    <property type="molecule type" value="Genomic_DNA"/>
</dbReference>
<dbReference type="Pfam" id="PF06794">
    <property type="entry name" value="UPF0270"/>
    <property type="match status" value="1"/>
</dbReference>
<reference evidence="2 3" key="1">
    <citation type="submission" date="2021-01" db="EMBL/GenBank/DDBJ databases">
        <title>Entomomonas sp. F2A isolated from a house cricket (Acheta domesticus).</title>
        <authorList>
            <person name="Spergser J."/>
            <person name="Busse H.-J."/>
        </authorList>
    </citation>
    <scope>NUCLEOTIDE SEQUENCE [LARGE SCALE GENOMIC DNA]</scope>
    <source>
        <strain evidence="2 3">F2A</strain>
    </source>
</reference>
<evidence type="ECO:0000256" key="1">
    <source>
        <dbReference type="ARBA" id="ARBA00006450"/>
    </source>
</evidence>
<proteinExistence type="inferred from homology"/>
<dbReference type="AlphaFoldDB" id="A0A974RWQ6"/>
<sequence>MIIPHHLLDPEILNNLIEDFVSRDGTDNGDETPLATRVQRVKHALEKQQAYIVFDQSTEACSLMLKQDIPKEWLADL</sequence>
<dbReference type="PIRSF" id="PIRSF006169">
    <property type="entry name" value="UCP006169"/>
    <property type="match status" value="1"/>
</dbReference>
<dbReference type="KEGG" id="eaz:JHT90_13560"/>
<evidence type="ECO:0000313" key="3">
    <source>
        <dbReference type="Proteomes" id="UP000595278"/>
    </source>
</evidence>
<dbReference type="InterPro" id="IPR010648">
    <property type="entry name" value="UPF0270"/>
</dbReference>
<dbReference type="SUPFAM" id="SSF118001">
    <property type="entry name" value="YehU-like"/>
    <property type="match status" value="1"/>
</dbReference>
<dbReference type="InterPro" id="IPR036685">
    <property type="entry name" value="YehU-like_sf"/>
</dbReference>
<gene>
    <name evidence="2" type="ORF">JHT90_13560</name>
</gene>
<evidence type="ECO:0000313" key="2">
    <source>
        <dbReference type="EMBL" id="QQP85387.1"/>
    </source>
</evidence>
<dbReference type="RefSeq" id="WP_201091921.1">
    <property type="nucleotide sequence ID" value="NZ_CP067393.1"/>
</dbReference>
<name>A0A974RWQ6_9GAMM</name>
<dbReference type="Gene3D" id="1.10.10.610">
    <property type="entry name" value="YehU-like"/>
    <property type="match status" value="1"/>
</dbReference>
<accession>A0A974RWQ6</accession>
<keyword evidence="3" id="KW-1185">Reference proteome</keyword>
<dbReference type="Proteomes" id="UP000595278">
    <property type="component" value="Chromosome"/>
</dbReference>